<reference evidence="1 2" key="1">
    <citation type="submission" date="2013-01" db="EMBL/GenBank/DDBJ databases">
        <authorList>
            <person name="Harkins D.M."/>
            <person name="Durkin A.S."/>
            <person name="Brinkac L.M."/>
            <person name="Haft D.H."/>
            <person name="Selengut J.D."/>
            <person name="Sanka R."/>
            <person name="DePew J."/>
            <person name="Purushe J."/>
            <person name="Picardeau M."/>
            <person name="Werts C."/>
            <person name="Goarant C."/>
            <person name="Vinetz J.M."/>
            <person name="Sutton G.G."/>
            <person name="Nierman W.C."/>
            <person name="Fouts D.E."/>
        </authorList>
    </citation>
    <scope>NUCLEOTIDE SEQUENCE [LARGE SCALE GENOMIC DNA]</scope>
    <source>
        <strain evidence="1 2">200701872</strain>
    </source>
</reference>
<protein>
    <submittedName>
        <fullName evidence="1">Uncharacterized protein</fullName>
    </submittedName>
</protein>
<sequence>MCDAAQALLMSIYEKAVQSILKYEETIRPITDEADSYFVKRKSGK</sequence>
<organism evidence="1 2">
    <name type="scientific">Leptospira interrogans serovar Pyrogenes str. 200701872</name>
    <dbReference type="NCBI Taxonomy" id="1193029"/>
    <lineage>
        <taxon>Bacteria</taxon>
        <taxon>Pseudomonadati</taxon>
        <taxon>Spirochaetota</taxon>
        <taxon>Spirochaetia</taxon>
        <taxon>Leptospirales</taxon>
        <taxon>Leptospiraceae</taxon>
        <taxon>Leptospira</taxon>
    </lineage>
</organism>
<proteinExistence type="predicted"/>
<dbReference type="EMBL" id="AKWN02000112">
    <property type="protein sequence ID" value="EMP08589.1"/>
    <property type="molecule type" value="Genomic_DNA"/>
</dbReference>
<comment type="caution">
    <text evidence="1">The sequence shown here is derived from an EMBL/GenBank/DDBJ whole genome shotgun (WGS) entry which is preliminary data.</text>
</comment>
<gene>
    <name evidence="1" type="ORF">LEP1GSC124_2130</name>
</gene>
<name>M7ACP3_LEPIR</name>
<dbReference type="AlphaFoldDB" id="M7ACP3"/>
<evidence type="ECO:0000313" key="1">
    <source>
        <dbReference type="EMBL" id="EMP08589.1"/>
    </source>
</evidence>
<dbReference type="BioCyc" id="LINT1193029:G11R4-3238-MONOMER"/>
<accession>M7ACP3</accession>
<evidence type="ECO:0000313" key="2">
    <source>
        <dbReference type="Proteomes" id="UP000012117"/>
    </source>
</evidence>
<dbReference type="Proteomes" id="UP000012117">
    <property type="component" value="Unassembled WGS sequence"/>
</dbReference>